<dbReference type="OrthoDB" id="5195054at2"/>
<keyword evidence="3" id="KW-1185">Reference proteome</keyword>
<dbReference type="EMBL" id="MASU01000026">
    <property type="protein sequence ID" value="PXY17545.1"/>
    <property type="molecule type" value="Genomic_DNA"/>
</dbReference>
<accession>A0A318LLZ7</accession>
<dbReference type="InterPro" id="IPR012654">
    <property type="entry name" value="CHP02391"/>
</dbReference>
<dbReference type="Proteomes" id="UP000247892">
    <property type="component" value="Unassembled WGS sequence"/>
</dbReference>
<feature type="domain" description="Conserved hypothetical protein CHP02391" evidence="1">
    <location>
        <begin position="124"/>
        <end position="247"/>
    </location>
</feature>
<proteinExistence type="predicted"/>
<evidence type="ECO:0000313" key="2">
    <source>
        <dbReference type="EMBL" id="PXY17545.1"/>
    </source>
</evidence>
<dbReference type="NCBIfam" id="TIGR02391">
    <property type="entry name" value="hypoth_ymh"/>
    <property type="match status" value="1"/>
</dbReference>
<sequence length="265" mass="29675">MIKHDSLIYGGTMQPTPWDLHADVVMSLPLDDLALRVLKDAHNSKEWNWQNWLNSARQHAYPGNRSALRALSEAWAWLLNRGLVIWDPEQSSPAAFVISRQGHEALERGLPWLRAVQRLDLQLVPELEAKARPQFLRGDFEAAAFMAMKEVEIRVRALSELSDSLVGTKLMQAAFRLPPKDDVDRASEAGPLWRPDIDPGESVALMDLFKGAIGLFKNPASHRRVDYTDSTEAAEILLLADLLMRLLDKIGATSTGDDSPPPRSR</sequence>
<evidence type="ECO:0000259" key="1">
    <source>
        <dbReference type="Pfam" id="PF09509"/>
    </source>
</evidence>
<dbReference type="Pfam" id="PF09509">
    <property type="entry name" value="Hypoth_Ymh"/>
    <property type="match status" value="1"/>
</dbReference>
<name>A0A318LLZ7_9PSEU</name>
<reference evidence="2 3" key="1">
    <citation type="submission" date="2016-07" db="EMBL/GenBank/DDBJ databases">
        <title>Draft genome sequence of Prauserella sp. YIM 121212, isolated from alkaline soil.</title>
        <authorList>
            <person name="Ruckert C."/>
            <person name="Albersmeier A."/>
            <person name="Jiang C.-L."/>
            <person name="Jiang Y."/>
            <person name="Kalinowski J."/>
            <person name="Schneider O."/>
            <person name="Winkler A."/>
            <person name="Zotchev S.B."/>
        </authorList>
    </citation>
    <scope>NUCLEOTIDE SEQUENCE [LARGE SCALE GENOMIC DNA]</scope>
    <source>
        <strain evidence="2 3">YIM 121212</strain>
    </source>
</reference>
<organism evidence="2 3">
    <name type="scientific">Prauserella flavalba</name>
    <dbReference type="NCBI Taxonomy" id="1477506"/>
    <lineage>
        <taxon>Bacteria</taxon>
        <taxon>Bacillati</taxon>
        <taxon>Actinomycetota</taxon>
        <taxon>Actinomycetes</taxon>
        <taxon>Pseudonocardiales</taxon>
        <taxon>Pseudonocardiaceae</taxon>
        <taxon>Prauserella</taxon>
    </lineage>
</organism>
<dbReference type="AlphaFoldDB" id="A0A318LLZ7"/>
<comment type="caution">
    <text evidence="2">The sequence shown here is derived from an EMBL/GenBank/DDBJ whole genome shotgun (WGS) entry which is preliminary data.</text>
</comment>
<gene>
    <name evidence="2" type="ORF">BA062_37290</name>
</gene>
<protein>
    <submittedName>
        <fullName evidence="2">TIGR02391 family protein</fullName>
    </submittedName>
</protein>
<dbReference type="RefSeq" id="WP_110343941.1">
    <property type="nucleotide sequence ID" value="NZ_JBHVKT010000022.1"/>
</dbReference>
<evidence type="ECO:0000313" key="3">
    <source>
        <dbReference type="Proteomes" id="UP000247892"/>
    </source>
</evidence>